<dbReference type="GO" id="GO:0009312">
    <property type="term" value="P:oligosaccharide biosynthetic process"/>
    <property type="evidence" value="ECO:0007669"/>
    <property type="project" value="InterPro"/>
</dbReference>
<dbReference type="EMBL" id="CP000283">
    <property type="protein sequence ID" value="ABE37815.1"/>
    <property type="molecule type" value="Genomic_DNA"/>
</dbReference>
<dbReference type="BioCyc" id="RPAL316057:RPD_RS02965-MONOMER"/>
<dbReference type="eggNOG" id="COG0500">
    <property type="taxonomic scope" value="Bacteria"/>
</dbReference>
<evidence type="ECO:0000256" key="1">
    <source>
        <dbReference type="ARBA" id="ARBA00022603"/>
    </source>
</evidence>
<keyword evidence="1 4" id="KW-0489">Methyltransferase</keyword>
<evidence type="ECO:0000256" key="3">
    <source>
        <dbReference type="ARBA" id="ARBA00022691"/>
    </source>
</evidence>
<evidence type="ECO:0000313" key="5">
    <source>
        <dbReference type="Proteomes" id="UP000001818"/>
    </source>
</evidence>
<reference evidence="4 5" key="1">
    <citation type="submission" date="2006-03" db="EMBL/GenBank/DDBJ databases">
        <title>Complete sequence of Rhodopseudomonas palustris BisB5.</title>
        <authorList>
            <consortium name="US DOE Joint Genome Institute"/>
            <person name="Copeland A."/>
            <person name="Lucas S."/>
            <person name="Lapidus A."/>
            <person name="Barry K."/>
            <person name="Detter J.C."/>
            <person name="Glavina del Rio T."/>
            <person name="Hammon N."/>
            <person name="Israni S."/>
            <person name="Dalin E."/>
            <person name="Tice H."/>
            <person name="Pitluck S."/>
            <person name="Chain P."/>
            <person name="Malfatti S."/>
            <person name="Shin M."/>
            <person name="Vergez L."/>
            <person name="Schmutz J."/>
            <person name="Larimer F."/>
            <person name="Land M."/>
            <person name="Hauser L."/>
            <person name="Pelletier D.A."/>
            <person name="Kyrpides N."/>
            <person name="Lykidis A."/>
            <person name="Oda Y."/>
            <person name="Harwood C.S."/>
            <person name="Richardson P."/>
        </authorList>
    </citation>
    <scope>NUCLEOTIDE SEQUENCE [LARGE SCALE GENOMIC DNA]</scope>
    <source>
        <strain evidence="4 5">BisB5</strain>
    </source>
</reference>
<dbReference type="Gene3D" id="3.40.50.150">
    <property type="entry name" value="Vaccinia Virus protein VP39"/>
    <property type="match status" value="1"/>
</dbReference>
<evidence type="ECO:0000256" key="2">
    <source>
        <dbReference type="ARBA" id="ARBA00022679"/>
    </source>
</evidence>
<accession>Q13DM4</accession>
<keyword evidence="2 4" id="KW-0808">Transferase</keyword>
<dbReference type="GO" id="GO:0032259">
    <property type="term" value="P:methylation"/>
    <property type="evidence" value="ECO:0007669"/>
    <property type="project" value="UniProtKB-KW"/>
</dbReference>
<dbReference type="Pfam" id="PF05401">
    <property type="entry name" value="NodS"/>
    <property type="match status" value="1"/>
</dbReference>
<keyword evidence="3" id="KW-0949">S-adenosyl-L-methionine</keyword>
<dbReference type="PANTHER" id="PTHR43464">
    <property type="entry name" value="METHYLTRANSFERASE"/>
    <property type="match status" value="1"/>
</dbReference>
<evidence type="ECO:0000313" key="4">
    <source>
        <dbReference type="EMBL" id="ABE37815.1"/>
    </source>
</evidence>
<dbReference type="AlphaFoldDB" id="Q13DM4"/>
<dbReference type="CDD" id="cd02440">
    <property type="entry name" value="AdoMet_MTases"/>
    <property type="match status" value="1"/>
</dbReference>
<dbReference type="SUPFAM" id="SSF53335">
    <property type="entry name" value="S-adenosyl-L-methionine-dependent methyltransferases"/>
    <property type="match status" value="1"/>
</dbReference>
<dbReference type="PANTHER" id="PTHR43464:SF19">
    <property type="entry name" value="UBIQUINONE BIOSYNTHESIS O-METHYLTRANSFERASE, MITOCHONDRIAL"/>
    <property type="match status" value="1"/>
</dbReference>
<gene>
    <name evidence="4" type="ordered locus">RPD_0577</name>
</gene>
<dbReference type="Proteomes" id="UP000001818">
    <property type="component" value="Chromosome"/>
</dbReference>
<dbReference type="KEGG" id="rpd:RPD_0577"/>
<dbReference type="InterPro" id="IPR029063">
    <property type="entry name" value="SAM-dependent_MTases_sf"/>
</dbReference>
<protein>
    <submittedName>
        <fullName evidence="4">Methyltransferase type 12</fullName>
    </submittedName>
</protein>
<dbReference type="InterPro" id="IPR008715">
    <property type="entry name" value="SAM-MeTfrase_NodS-like"/>
</dbReference>
<proteinExistence type="predicted"/>
<dbReference type="STRING" id="316057.RPD_0577"/>
<sequence length="192" mass="21421">MSRRTETIPAEYFENKYRSDIDPWRFRSSDYEREKYQSTIGALGRQRFDEALEVGCSIGVLSAQLARHCVALTAIDASSTAIAAARAAAPANVSFAVATLPQDFPSGCFDLIVLSEVLYYFSQADLLSVAQRCVEALRPEGEIIQCHWLGETDYPLTGRDASDQFATTVATRLPVRTVVRDEIYRLERLSAR</sequence>
<organism evidence="4 5">
    <name type="scientific">Rhodopseudomonas palustris (strain BisB5)</name>
    <dbReference type="NCBI Taxonomy" id="316057"/>
    <lineage>
        <taxon>Bacteria</taxon>
        <taxon>Pseudomonadati</taxon>
        <taxon>Pseudomonadota</taxon>
        <taxon>Alphaproteobacteria</taxon>
        <taxon>Hyphomicrobiales</taxon>
        <taxon>Nitrobacteraceae</taxon>
        <taxon>Rhodopseudomonas</taxon>
    </lineage>
</organism>
<dbReference type="GO" id="GO:0008757">
    <property type="term" value="F:S-adenosylmethionine-dependent methyltransferase activity"/>
    <property type="evidence" value="ECO:0007669"/>
    <property type="project" value="InterPro"/>
</dbReference>
<name>Q13DM4_RHOPS</name>
<dbReference type="HOGENOM" id="CLU_091685_0_0_5"/>